<dbReference type="RefSeq" id="WP_215625815.1">
    <property type="nucleotide sequence ID" value="NZ_CP067089.2"/>
</dbReference>
<keyword evidence="1" id="KW-0472">Membrane</keyword>
<evidence type="ECO:0000313" key="4">
    <source>
        <dbReference type="Proteomes" id="UP000595917"/>
    </source>
</evidence>
<sequence>MLVKRDQITGAVLVLVGVFFFILVNQFSVDIRPDYPGPKMFPLISVFGFIICGTGIFLQSTLSKKEEKKFVLKEGWIRIGISFGLLILYVFIMKYLGYLITTPFVLFALCTVYSKGFVSKLVPRIIFAIAFTLISYVIYVYAFGLRMPGGVLF</sequence>
<dbReference type="EMBL" id="CP067089">
    <property type="protein sequence ID" value="QQO08509.1"/>
    <property type="molecule type" value="Genomic_DNA"/>
</dbReference>
<evidence type="ECO:0000313" key="3">
    <source>
        <dbReference type="EMBL" id="QQO08509.1"/>
    </source>
</evidence>
<keyword evidence="1" id="KW-0812">Transmembrane</keyword>
<proteinExistence type="predicted"/>
<reference evidence="3" key="1">
    <citation type="submission" date="2021-01" db="EMBL/GenBank/DDBJ databases">
        <title>Description of Breznakiella homolactica.</title>
        <authorList>
            <person name="Song Y."/>
            <person name="Brune A."/>
        </authorList>
    </citation>
    <scope>NUCLEOTIDE SEQUENCE</scope>
    <source>
        <strain evidence="3">RmG30</strain>
    </source>
</reference>
<organism evidence="3 4">
    <name type="scientific">Breznakiella homolactica</name>
    <dbReference type="NCBI Taxonomy" id="2798577"/>
    <lineage>
        <taxon>Bacteria</taxon>
        <taxon>Pseudomonadati</taxon>
        <taxon>Spirochaetota</taxon>
        <taxon>Spirochaetia</taxon>
        <taxon>Spirochaetales</taxon>
        <taxon>Breznakiellaceae</taxon>
        <taxon>Breznakiella</taxon>
    </lineage>
</organism>
<dbReference type="KEGG" id="bhc:JFL75_16460"/>
<feature type="transmembrane region" description="Helical" evidence="1">
    <location>
        <begin position="12"/>
        <end position="29"/>
    </location>
</feature>
<gene>
    <name evidence="3" type="ORF">JFL75_16460</name>
</gene>
<dbReference type="Proteomes" id="UP000595917">
    <property type="component" value="Chromosome"/>
</dbReference>
<feature type="transmembrane region" description="Helical" evidence="1">
    <location>
        <begin position="98"/>
        <end position="118"/>
    </location>
</feature>
<evidence type="ECO:0000256" key="1">
    <source>
        <dbReference type="SAM" id="Phobius"/>
    </source>
</evidence>
<evidence type="ECO:0000259" key="2">
    <source>
        <dbReference type="Pfam" id="PF07331"/>
    </source>
</evidence>
<name>A0A7T8B8E7_9SPIR</name>
<feature type="transmembrane region" description="Helical" evidence="1">
    <location>
        <begin position="41"/>
        <end position="63"/>
    </location>
</feature>
<feature type="transmembrane region" description="Helical" evidence="1">
    <location>
        <begin position="125"/>
        <end position="144"/>
    </location>
</feature>
<dbReference type="Pfam" id="PF07331">
    <property type="entry name" value="TctB"/>
    <property type="match status" value="1"/>
</dbReference>
<dbReference type="AlphaFoldDB" id="A0A7T8B8E7"/>
<dbReference type="InterPro" id="IPR009936">
    <property type="entry name" value="DUF1468"/>
</dbReference>
<feature type="transmembrane region" description="Helical" evidence="1">
    <location>
        <begin position="75"/>
        <end position="92"/>
    </location>
</feature>
<keyword evidence="1" id="KW-1133">Transmembrane helix</keyword>
<protein>
    <submittedName>
        <fullName evidence="3">Tripartite tricarboxylate transporter TctB family protein</fullName>
    </submittedName>
</protein>
<accession>A0A7T8B8E7</accession>
<feature type="domain" description="DUF1468" evidence="2">
    <location>
        <begin position="8"/>
        <end position="148"/>
    </location>
</feature>
<keyword evidence="4" id="KW-1185">Reference proteome</keyword>